<dbReference type="EMBL" id="BGZK01000016">
    <property type="protein sequence ID" value="GBP05009.1"/>
    <property type="molecule type" value="Genomic_DNA"/>
</dbReference>
<proteinExistence type="predicted"/>
<dbReference type="Proteomes" id="UP000299102">
    <property type="component" value="Unassembled WGS sequence"/>
</dbReference>
<evidence type="ECO:0000313" key="3">
    <source>
        <dbReference type="Proteomes" id="UP000299102"/>
    </source>
</evidence>
<keyword evidence="1" id="KW-1133">Transmembrane helix</keyword>
<protein>
    <submittedName>
        <fullName evidence="2">Uncharacterized protein</fullName>
    </submittedName>
</protein>
<sequence>MFPPAVHSAPIPTVVALVTVTMMMWAMASHKLGVQALKPKNKIGQKRLNLTQHLINELKPNDVDRFGRWQYQDARSPPSPTGAGAPDVVADTGGRLPTAAHFRAATISFSLAFFK</sequence>
<keyword evidence="1" id="KW-0472">Membrane</keyword>
<keyword evidence="3" id="KW-1185">Reference proteome</keyword>
<accession>A0A4C1SS66</accession>
<organism evidence="2 3">
    <name type="scientific">Eumeta variegata</name>
    <name type="common">Bagworm moth</name>
    <name type="synonym">Eumeta japonica</name>
    <dbReference type="NCBI Taxonomy" id="151549"/>
    <lineage>
        <taxon>Eukaryota</taxon>
        <taxon>Metazoa</taxon>
        <taxon>Ecdysozoa</taxon>
        <taxon>Arthropoda</taxon>
        <taxon>Hexapoda</taxon>
        <taxon>Insecta</taxon>
        <taxon>Pterygota</taxon>
        <taxon>Neoptera</taxon>
        <taxon>Endopterygota</taxon>
        <taxon>Lepidoptera</taxon>
        <taxon>Glossata</taxon>
        <taxon>Ditrysia</taxon>
        <taxon>Tineoidea</taxon>
        <taxon>Psychidae</taxon>
        <taxon>Oiketicinae</taxon>
        <taxon>Eumeta</taxon>
    </lineage>
</organism>
<comment type="caution">
    <text evidence="2">The sequence shown here is derived from an EMBL/GenBank/DDBJ whole genome shotgun (WGS) entry which is preliminary data.</text>
</comment>
<evidence type="ECO:0000256" key="1">
    <source>
        <dbReference type="SAM" id="Phobius"/>
    </source>
</evidence>
<reference evidence="2 3" key="1">
    <citation type="journal article" date="2019" name="Commun. Biol.">
        <title>The bagworm genome reveals a unique fibroin gene that provides high tensile strength.</title>
        <authorList>
            <person name="Kono N."/>
            <person name="Nakamura H."/>
            <person name="Ohtoshi R."/>
            <person name="Tomita M."/>
            <person name="Numata K."/>
            <person name="Arakawa K."/>
        </authorList>
    </citation>
    <scope>NUCLEOTIDE SEQUENCE [LARGE SCALE GENOMIC DNA]</scope>
</reference>
<feature type="transmembrane region" description="Helical" evidence="1">
    <location>
        <begin position="6"/>
        <end position="28"/>
    </location>
</feature>
<evidence type="ECO:0000313" key="2">
    <source>
        <dbReference type="EMBL" id="GBP05009.1"/>
    </source>
</evidence>
<keyword evidence="1" id="KW-0812">Transmembrane</keyword>
<gene>
    <name evidence="2" type="ORF">EVAR_3364_1</name>
</gene>
<dbReference type="AlphaFoldDB" id="A0A4C1SS66"/>
<name>A0A4C1SS66_EUMVA</name>